<dbReference type="RefSeq" id="WP_143232387.1">
    <property type="nucleotide sequence ID" value="NZ_BOMU01000035.1"/>
</dbReference>
<dbReference type="GO" id="GO:0030638">
    <property type="term" value="P:polyketide metabolic process"/>
    <property type="evidence" value="ECO:0007669"/>
    <property type="project" value="InterPro"/>
</dbReference>
<dbReference type="InterPro" id="IPR009959">
    <property type="entry name" value="Cyclase_SnoaL-like"/>
</dbReference>
<protein>
    <recommendedName>
        <fullName evidence="3">SnoaL-like polyketide cyclase</fullName>
    </recommendedName>
</protein>
<dbReference type="Gene3D" id="3.10.450.50">
    <property type="match status" value="1"/>
</dbReference>
<evidence type="ECO:0008006" key="3">
    <source>
        <dbReference type="Google" id="ProtNLM"/>
    </source>
</evidence>
<proteinExistence type="predicted"/>
<dbReference type="PANTHER" id="PTHR38436">
    <property type="entry name" value="POLYKETIDE CYCLASE SNOAL-LIKE DOMAIN"/>
    <property type="match status" value="1"/>
</dbReference>
<evidence type="ECO:0000313" key="1">
    <source>
        <dbReference type="EMBL" id="SNR78095.1"/>
    </source>
</evidence>
<dbReference type="EMBL" id="FZNR01000005">
    <property type="protein sequence ID" value="SNR78095.1"/>
    <property type="molecule type" value="Genomic_DNA"/>
</dbReference>
<dbReference type="PANTHER" id="PTHR38436:SF1">
    <property type="entry name" value="ESTER CYCLASE"/>
    <property type="match status" value="1"/>
</dbReference>
<dbReference type="AlphaFoldDB" id="A0A238Z3Q2"/>
<dbReference type="OrthoDB" id="9182871at2"/>
<dbReference type="Pfam" id="PF07366">
    <property type="entry name" value="SnoaL"/>
    <property type="match status" value="1"/>
</dbReference>
<organism evidence="1 2">
    <name type="scientific">Actinoplanes regularis</name>
    <dbReference type="NCBI Taxonomy" id="52697"/>
    <lineage>
        <taxon>Bacteria</taxon>
        <taxon>Bacillati</taxon>
        <taxon>Actinomycetota</taxon>
        <taxon>Actinomycetes</taxon>
        <taxon>Micromonosporales</taxon>
        <taxon>Micromonosporaceae</taxon>
        <taxon>Actinoplanes</taxon>
    </lineage>
</organism>
<sequence>MGIEDNKAIVKRAYLEGLNRRDMSIIRECFAPNYVNYFPAGEGEVHGIDDFTTVLKQFLDAFTDLTFTVEDLFAEGDKVVLRWSARGIHTGDYRGIPPTTVVPATGREISFSATDIYHVSNGQIIEEWNTMDGWDILHQMGIVRSNAHAAS</sequence>
<evidence type="ECO:0000313" key="2">
    <source>
        <dbReference type="Proteomes" id="UP000198415"/>
    </source>
</evidence>
<accession>A0A238Z3Q2</accession>
<dbReference type="SUPFAM" id="SSF54427">
    <property type="entry name" value="NTF2-like"/>
    <property type="match status" value="1"/>
</dbReference>
<keyword evidence="2" id="KW-1185">Reference proteome</keyword>
<reference evidence="1 2" key="1">
    <citation type="submission" date="2017-06" db="EMBL/GenBank/DDBJ databases">
        <authorList>
            <person name="Kim H.J."/>
            <person name="Triplett B.A."/>
        </authorList>
    </citation>
    <scope>NUCLEOTIDE SEQUENCE [LARGE SCALE GENOMIC DNA]</scope>
    <source>
        <strain evidence="1 2">DSM 43151</strain>
    </source>
</reference>
<dbReference type="Proteomes" id="UP000198415">
    <property type="component" value="Unassembled WGS sequence"/>
</dbReference>
<dbReference type="InterPro" id="IPR032710">
    <property type="entry name" value="NTF2-like_dom_sf"/>
</dbReference>
<name>A0A238Z3Q2_9ACTN</name>
<gene>
    <name evidence="1" type="ORF">SAMN06264365_105421</name>
</gene>